<dbReference type="Proteomes" id="UP000321820">
    <property type="component" value="Chromosome"/>
</dbReference>
<dbReference type="OrthoDB" id="109363at2"/>
<dbReference type="EMBL" id="CP042806">
    <property type="protein sequence ID" value="QEE27320.1"/>
    <property type="molecule type" value="Genomic_DNA"/>
</dbReference>
<dbReference type="RefSeq" id="WP_147646513.1">
    <property type="nucleotide sequence ID" value="NZ_CP042806.1"/>
</dbReference>
<name>A0A5B9E9M5_9BACT</name>
<feature type="chain" id="PRO_5022834737" evidence="2">
    <location>
        <begin position="19"/>
        <end position="293"/>
    </location>
</feature>
<evidence type="ECO:0000313" key="4">
    <source>
        <dbReference type="Proteomes" id="UP000321820"/>
    </source>
</evidence>
<keyword evidence="4" id="KW-1185">Reference proteome</keyword>
<organism evidence="3 4">
    <name type="scientific">Terriglobus albidus</name>
    <dbReference type="NCBI Taxonomy" id="1592106"/>
    <lineage>
        <taxon>Bacteria</taxon>
        <taxon>Pseudomonadati</taxon>
        <taxon>Acidobacteriota</taxon>
        <taxon>Terriglobia</taxon>
        <taxon>Terriglobales</taxon>
        <taxon>Acidobacteriaceae</taxon>
        <taxon>Terriglobus</taxon>
    </lineage>
</organism>
<protein>
    <submittedName>
        <fullName evidence="3">Outer membrane lipoprotein-sorting protein</fullName>
    </submittedName>
</protein>
<feature type="signal peptide" evidence="2">
    <location>
        <begin position="1"/>
        <end position="18"/>
    </location>
</feature>
<proteinExistence type="predicted"/>
<keyword evidence="2" id="KW-0732">Signal</keyword>
<dbReference type="KEGG" id="talb:FTW19_04415"/>
<accession>A0A5B9E9M5</accession>
<dbReference type="Gene3D" id="2.50.20.10">
    <property type="entry name" value="Lipoprotein localisation LolA/LolB/LppX"/>
    <property type="match status" value="1"/>
</dbReference>
<evidence type="ECO:0000313" key="3">
    <source>
        <dbReference type="EMBL" id="QEE27320.1"/>
    </source>
</evidence>
<evidence type="ECO:0000256" key="2">
    <source>
        <dbReference type="SAM" id="SignalP"/>
    </source>
</evidence>
<keyword evidence="3" id="KW-0449">Lipoprotein</keyword>
<evidence type="ECO:0000256" key="1">
    <source>
        <dbReference type="SAM" id="MobiDB-lite"/>
    </source>
</evidence>
<feature type="region of interest" description="Disordered" evidence="1">
    <location>
        <begin position="262"/>
        <end position="293"/>
    </location>
</feature>
<gene>
    <name evidence="3" type="ORF">FTW19_04415</name>
</gene>
<dbReference type="AlphaFoldDB" id="A0A5B9E9M5"/>
<reference evidence="3 4" key="1">
    <citation type="submission" date="2019-08" db="EMBL/GenBank/DDBJ databases">
        <title>Complete genome sequence of Terriglobus albidus strain ORNL.</title>
        <authorList>
            <person name="Podar M."/>
        </authorList>
    </citation>
    <scope>NUCLEOTIDE SEQUENCE [LARGE SCALE GENOMIC DNA]</scope>
    <source>
        <strain evidence="3 4">ORNL</strain>
    </source>
</reference>
<sequence>MKRLLPALVLLCASAVFAQNSGFGPLDTTAPAGLTPDDIVKKMGARESEFAKVREDYGFRRTVKIQTLNDVNKIDGEYQMVADITFSKEGRQVENVVFAPQNTLERIIMSPSDVQDIERKLPFVLTAEDLPQYNIKYIGKQKIDELDTYVLSAEPKTLEKNQRYFQGKVYVDQQDFQIVLVNGKTVPDDLRRGHEDLHIPYTTYYEQIDGKYWFPTYTKGEGILHFAAQDGSIGEDVHVRSYVRYTNYKRFRSTIRLIYEGQDVTEGADKRKQEEQQKTPPQTAPPASNPPKQ</sequence>
<feature type="compositionally biased region" description="Pro residues" evidence="1">
    <location>
        <begin position="282"/>
        <end position="293"/>
    </location>
</feature>
<feature type="compositionally biased region" description="Basic and acidic residues" evidence="1">
    <location>
        <begin position="267"/>
        <end position="277"/>
    </location>
</feature>